<dbReference type="CDD" id="cd09302">
    <property type="entry name" value="Jacalin_like"/>
    <property type="match status" value="1"/>
</dbReference>
<dbReference type="Proteomes" id="UP001318040">
    <property type="component" value="Chromosome 68"/>
</dbReference>
<feature type="region of interest" description="Disordered" evidence="1">
    <location>
        <begin position="268"/>
        <end position="290"/>
    </location>
</feature>
<dbReference type="PANTHER" id="PTHR34007">
    <property type="entry name" value="AEROLYSIN-LIKE PROTEIN-RELATED"/>
    <property type="match status" value="1"/>
</dbReference>
<dbReference type="KEGG" id="pmrn:116956929"/>
<evidence type="ECO:0000259" key="2">
    <source>
        <dbReference type="PROSITE" id="PS51752"/>
    </source>
</evidence>
<evidence type="ECO:0000313" key="4">
    <source>
        <dbReference type="RefSeq" id="XP_032834707.1"/>
    </source>
</evidence>
<organism evidence="3 4">
    <name type="scientific">Petromyzon marinus</name>
    <name type="common">Sea lamprey</name>
    <dbReference type="NCBI Taxonomy" id="7757"/>
    <lineage>
        <taxon>Eukaryota</taxon>
        <taxon>Metazoa</taxon>
        <taxon>Chordata</taxon>
        <taxon>Craniata</taxon>
        <taxon>Vertebrata</taxon>
        <taxon>Cyclostomata</taxon>
        <taxon>Hyperoartia</taxon>
        <taxon>Petromyzontiformes</taxon>
        <taxon>Petromyzontidae</taxon>
        <taxon>Petromyzon</taxon>
    </lineage>
</organism>
<dbReference type="Gene3D" id="2.100.10.30">
    <property type="entry name" value="Jacalin-like lectin domain"/>
    <property type="match status" value="1"/>
</dbReference>
<dbReference type="InterPro" id="IPR053280">
    <property type="entry name" value="Aerolysin-like_pore-former"/>
</dbReference>
<dbReference type="InterPro" id="IPR001229">
    <property type="entry name" value="Jacalin-like_lectin_dom"/>
</dbReference>
<dbReference type="Gene3D" id="2.170.15.10">
    <property type="entry name" value="Proaerolysin, chain A, domain 3"/>
    <property type="match status" value="1"/>
</dbReference>
<dbReference type="InterPro" id="IPR036404">
    <property type="entry name" value="Jacalin-like_lectin_dom_sf"/>
</dbReference>
<gene>
    <name evidence="4" type="primary">LOC116956929</name>
</gene>
<keyword evidence="3" id="KW-1185">Reference proteome</keyword>
<dbReference type="AlphaFoldDB" id="A0AAJ7UH49"/>
<accession>A0AAJ7UH49</accession>
<dbReference type="Pfam" id="PF01419">
    <property type="entry name" value="Jacalin"/>
    <property type="match status" value="1"/>
</dbReference>
<dbReference type="RefSeq" id="XP_032834707.1">
    <property type="nucleotide sequence ID" value="XM_032978816.1"/>
</dbReference>
<dbReference type="PANTHER" id="PTHR34007:SF1">
    <property type="entry name" value="AEROLYSIN-LIKE PROTEIN-RELATED"/>
    <property type="match status" value="1"/>
</dbReference>
<sequence length="356" mass="38375">MIVRGPSGASRVADASLVARASRDERVERGENAVPAGRARVRGTRTRPGSTDGTSAQHGGPLGSHSEFVFQPGELFSSLSLWGNGAGTRLGAIKFKTSKGREFFVKMTDWGLKTEYPIDIGSGICLGIVGKGGSDIDCMGFVFINSVKRSELINVTYPTLHRELPKVQMEEIKSISYKNRGSVPQTYKVETSKTVTKTSSWSIANKLEATVSISVTAGIPDVVEVSSGFSFTVGTESTRGVENSESKTELLSFDVTVPPGKTVAIDLQGRRPRRGRSDEDRRPPPPPRASSALLRRFFGASSALLRRFFGASSALLPRFFRASSALRPCFFGASSALLPRFAAAAYLFPAKAERRS</sequence>
<name>A0AAJ7UH49_PETMA</name>
<evidence type="ECO:0000313" key="3">
    <source>
        <dbReference type="Proteomes" id="UP001318040"/>
    </source>
</evidence>
<feature type="region of interest" description="Disordered" evidence="1">
    <location>
        <begin position="23"/>
        <end position="63"/>
    </location>
</feature>
<evidence type="ECO:0000256" key="1">
    <source>
        <dbReference type="SAM" id="MobiDB-lite"/>
    </source>
</evidence>
<dbReference type="SUPFAM" id="SSF56973">
    <property type="entry name" value="Aerolisin/ETX pore-forming domain"/>
    <property type="match status" value="1"/>
</dbReference>
<feature type="domain" description="Jacalin-type lectin" evidence="2">
    <location>
        <begin position="1"/>
        <end position="145"/>
    </location>
</feature>
<reference evidence="4" key="1">
    <citation type="submission" date="2025-08" db="UniProtKB">
        <authorList>
            <consortium name="RefSeq"/>
        </authorList>
    </citation>
    <scope>IDENTIFICATION</scope>
    <source>
        <tissue evidence="4">Sperm</tissue>
    </source>
</reference>
<dbReference type="PROSITE" id="PS51752">
    <property type="entry name" value="JACALIN_LECTIN"/>
    <property type="match status" value="1"/>
</dbReference>
<proteinExistence type="predicted"/>
<protein>
    <submittedName>
        <fullName evidence="4">Aerolysin-like protein</fullName>
    </submittedName>
</protein>